<organism evidence="1 2">
    <name type="scientific">Lipomyces orientalis</name>
    <dbReference type="NCBI Taxonomy" id="1233043"/>
    <lineage>
        <taxon>Eukaryota</taxon>
        <taxon>Fungi</taxon>
        <taxon>Dikarya</taxon>
        <taxon>Ascomycota</taxon>
        <taxon>Saccharomycotina</taxon>
        <taxon>Lipomycetes</taxon>
        <taxon>Lipomycetales</taxon>
        <taxon>Lipomycetaceae</taxon>
        <taxon>Lipomyces</taxon>
    </lineage>
</organism>
<evidence type="ECO:0000313" key="2">
    <source>
        <dbReference type="Proteomes" id="UP001489719"/>
    </source>
</evidence>
<name>A0ACC3TJM4_9ASCO</name>
<comment type="caution">
    <text evidence="1">The sequence shown here is derived from an EMBL/GenBank/DDBJ whole genome shotgun (WGS) entry which is preliminary data.</text>
</comment>
<reference evidence="2" key="1">
    <citation type="journal article" date="2024" name="Front. Bioeng. Biotechnol.">
        <title>Genome-scale model development and genomic sequencing of the oleaginous clade Lipomyces.</title>
        <authorList>
            <person name="Czajka J.J."/>
            <person name="Han Y."/>
            <person name="Kim J."/>
            <person name="Mondo S.J."/>
            <person name="Hofstad B.A."/>
            <person name="Robles A."/>
            <person name="Haridas S."/>
            <person name="Riley R."/>
            <person name="LaButti K."/>
            <person name="Pangilinan J."/>
            <person name="Andreopoulos W."/>
            <person name="Lipzen A."/>
            <person name="Yan J."/>
            <person name="Wang M."/>
            <person name="Ng V."/>
            <person name="Grigoriev I.V."/>
            <person name="Spatafora J.W."/>
            <person name="Magnuson J.K."/>
            <person name="Baker S.E."/>
            <person name="Pomraning K.R."/>
        </authorList>
    </citation>
    <scope>NUCLEOTIDE SEQUENCE [LARGE SCALE GENOMIC DNA]</scope>
    <source>
        <strain evidence="2">CBS 10300</strain>
    </source>
</reference>
<sequence length="400" mass="44376">MEIEKATAGHGLAGTDIWSADDSNCSSTPLSDFSSQRYYKRAQSPSPMVEHEDFLIRPDIRGKDKEERETEERRRHIKISLYKRFRRESREPLSEMLGSALLIILGDGAVAQALLSNFEMGNEVTINLCFGFGLTMGYLTAITGGAAGHLNPAITLANCLFRGFPWRKLPIYVLAQVVGCGIGAACIFGIYRNAITAYDGGRRQVTGTLRTAGIYSTYPVSFLDLPGRAMQEFFATIVLVFFVNAVACQSSPHLSYKLPTEWNLIRALVLGLALYGIGASLGWQTGYAINPARDFGPRLVSYMAGYGREVFTTAGYYFWIPIVMPCVGAITGQLLFDFIVYEGEHDNFVTNPTMAVERLMENMRRNKKSLDADIEESRFDGTRKYSKRPLHEKKVAGTGA</sequence>
<accession>A0ACC3TJM4</accession>
<keyword evidence="2" id="KW-1185">Reference proteome</keyword>
<proteinExistence type="predicted"/>
<evidence type="ECO:0000313" key="1">
    <source>
        <dbReference type="EMBL" id="KAK9321395.1"/>
    </source>
</evidence>
<protein>
    <submittedName>
        <fullName evidence="1">Aquaporin-like protein</fullName>
    </submittedName>
</protein>
<dbReference type="EMBL" id="MU970099">
    <property type="protein sequence ID" value="KAK9321395.1"/>
    <property type="molecule type" value="Genomic_DNA"/>
</dbReference>
<gene>
    <name evidence="1" type="ORF">V1517DRAFT_326481</name>
</gene>
<dbReference type="Proteomes" id="UP001489719">
    <property type="component" value="Unassembled WGS sequence"/>
</dbReference>